<dbReference type="RefSeq" id="WP_095673358.1">
    <property type="nucleotide sequence ID" value="NZ_CP016773.1"/>
</dbReference>
<evidence type="ECO:0000313" key="2">
    <source>
        <dbReference type="EMBL" id="ASY15764.1"/>
    </source>
</evidence>
<dbReference type="Gene3D" id="2.60.40.230">
    <property type="entry name" value="Neocarzinostatin-like"/>
    <property type="match status" value="1"/>
</dbReference>
<dbReference type="KEGG" id="psuf:A1sIA56_02360"/>
<dbReference type="SUPFAM" id="SSF49319">
    <property type="entry name" value="Actinoxanthin-like"/>
    <property type="match status" value="1"/>
</dbReference>
<evidence type="ECO:0000256" key="1">
    <source>
        <dbReference type="SAM" id="SignalP"/>
    </source>
</evidence>
<proteinExistence type="predicted"/>
<organism evidence="2 3">
    <name type="scientific">Candidatus Planktophila sulfonica</name>
    <dbReference type="NCBI Taxonomy" id="1884904"/>
    <lineage>
        <taxon>Bacteria</taxon>
        <taxon>Bacillati</taxon>
        <taxon>Actinomycetota</taxon>
        <taxon>Actinomycetes</taxon>
        <taxon>Candidatus Nanopelagicales</taxon>
        <taxon>Candidatus Nanopelagicaceae</taxon>
        <taxon>Candidatus Planktophila</taxon>
    </lineage>
</organism>
<dbReference type="OrthoDB" id="4175021at2"/>
<evidence type="ECO:0000313" key="3">
    <source>
        <dbReference type="Proteomes" id="UP000217215"/>
    </source>
</evidence>
<dbReference type="EMBL" id="CP016773">
    <property type="protein sequence ID" value="ASY15764.1"/>
    <property type="molecule type" value="Genomic_DNA"/>
</dbReference>
<name>A0A249KG49_9ACTN</name>
<keyword evidence="1" id="KW-0732">Signal</keyword>
<dbReference type="Proteomes" id="UP000217215">
    <property type="component" value="Chromosome"/>
</dbReference>
<dbReference type="AlphaFoldDB" id="A0A249KG49"/>
<feature type="signal peptide" evidence="1">
    <location>
        <begin position="1"/>
        <end position="25"/>
    </location>
</feature>
<feature type="chain" id="PRO_5039410924" evidence="1">
    <location>
        <begin position="26"/>
        <end position="163"/>
    </location>
</feature>
<reference evidence="2 3" key="1">
    <citation type="submission" date="2016-07" db="EMBL/GenBank/DDBJ databases">
        <title>High microdiversification within the ubiquitous acI lineage of Actinobacteria.</title>
        <authorList>
            <person name="Neuenschwander S.M."/>
            <person name="Salcher M."/>
            <person name="Ghai R."/>
            <person name="Pernthaler J."/>
        </authorList>
    </citation>
    <scope>NUCLEOTIDE SEQUENCE [LARGE SCALE GENOMIC DNA]</scope>
    <source>
        <strain evidence="2">MMS-IA-56</strain>
    </source>
</reference>
<sequence>MKMQASLMALMALGISMLSNTASWAAATATGAQGQSISIKNTTVKAGSDIRVTGKGFDETIGIYLAYCVQPKKGVAPSPCGGGADKSGTQGVSHWISSNAPTYGKGLATPFIPGGRFSQKVTVTKKIGKFDCTKVTCAITVRSDHLHEGDRSQDLFIPITISK</sequence>
<protein>
    <submittedName>
        <fullName evidence="2">Uncharacterized protein</fullName>
    </submittedName>
</protein>
<dbReference type="InterPro" id="IPR027273">
    <property type="entry name" value="Neocarzinostatin-like"/>
</dbReference>
<keyword evidence="3" id="KW-1185">Reference proteome</keyword>
<gene>
    <name evidence="2" type="ORF">A1sIA56_02360</name>
</gene>
<accession>A0A249KG49</accession>